<reference evidence="1 2" key="1">
    <citation type="submission" date="2019-11" db="EMBL/GenBank/DDBJ databases">
        <title>Bacillus lacus genome.</title>
        <authorList>
            <person name="Allen C.J."/>
            <person name="Newman J.D."/>
        </authorList>
    </citation>
    <scope>NUCLEOTIDE SEQUENCE [LARGE SCALE GENOMIC DNA]</scope>
    <source>
        <strain evidence="1 2">KCTC 33946</strain>
    </source>
</reference>
<gene>
    <name evidence="1" type="ORF">GJU40_04820</name>
</gene>
<proteinExistence type="predicted"/>
<accession>A0A7X2LZ21</accession>
<sequence length="52" mass="6073">MNNGDFVYYNKKMYRIVYVYRNGECELLPADQSSLELLLVPQDLLSKAEIQS</sequence>
<dbReference type="AlphaFoldDB" id="A0A7X2LZ21"/>
<dbReference type="EMBL" id="WKKI01000005">
    <property type="protein sequence ID" value="MRX71497.1"/>
    <property type="molecule type" value="Genomic_DNA"/>
</dbReference>
<comment type="caution">
    <text evidence="1">The sequence shown here is derived from an EMBL/GenBank/DDBJ whole genome shotgun (WGS) entry which is preliminary data.</text>
</comment>
<dbReference type="OrthoDB" id="2932270at2"/>
<dbReference type="RefSeq" id="WP_154306633.1">
    <property type="nucleotide sequence ID" value="NZ_WKKI01000005.1"/>
</dbReference>
<name>A0A7X2LZ21_9BACI</name>
<dbReference type="Proteomes" id="UP000448867">
    <property type="component" value="Unassembled WGS sequence"/>
</dbReference>
<evidence type="ECO:0000313" key="1">
    <source>
        <dbReference type="EMBL" id="MRX71497.1"/>
    </source>
</evidence>
<keyword evidence="2" id="KW-1185">Reference proteome</keyword>
<evidence type="ECO:0000313" key="2">
    <source>
        <dbReference type="Proteomes" id="UP000448867"/>
    </source>
</evidence>
<organism evidence="1 2">
    <name type="scientific">Metabacillus lacus</name>
    <dbReference type="NCBI Taxonomy" id="1983721"/>
    <lineage>
        <taxon>Bacteria</taxon>
        <taxon>Bacillati</taxon>
        <taxon>Bacillota</taxon>
        <taxon>Bacilli</taxon>
        <taxon>Bacillales</taxon>
        <taxon>Bacillaceae</taxon>
        <taxon>Metabacillus</taxon>
    </lineage>
</organism>
<protein>
    <submittedName>
        <fullName evidence="1">Uncharacterized protein</fullName>
    </submittedName>
</protein>